<accession>A0A1D9DYC2</accession>
<keyword evidence="9" id="KW-0862">Zinc</keyword>
<dbReference type="STRING" id="535712.A4Z71_02160"/>
<evidence type="ECO:0000256" key="4">
    <source>
        <dbReference type="ARBA" id="ARBA00022801"/>
    </source>
</evidence>
<evidence type="ECO:0000256" key="3">
    <source>
        <dbReference type="ARBA" id="ARBA00012756"/>
    </source>
</evidence>
<dbReference type="InterPro" id="IPR029062">
    <property type="entry name" value="Class_I_gatase-like"/>
</dbReference>
<dbReference type="PANTHER" id="PTHR36447">
    <property type="entry name" value="BETA-GALACTOSIDASE GANA"/>
    <property type="match status" value="1"/>
</dbReference>
<feature type="active site" description="Nucleophile" evidence="7">
    <location>
        <position position="310"/>
    </location>
</feature>
<feature type="binding site" evidence="9">
    <location>
        <position position="115"/>
    </location>
    <ligand>
        <name>Zn(2+)</name>
        <dbReference type="ChEBI" id="CHEBI:29105"/>
    </ligand>
</feature>
<dbReference type="InterPro" id="IPR013529">
    <property type="entry name" value="Glyco_hydro_42_N"/>
</dbReference>
<keyword evidence="9" id="KW-0479">Metal-binding</keyword>
<dbReference type="InterPro" id="IPR013738">
    <property type="entry name" value="Beta_galactosidase_Trimer"/>
</dbReference>
<evidence type="ECO:0000256" key="9">
    <source>
        <dbReference type="PIRSR" id="PIRSR001084-3"/>
    </source>
</evidence>
<name>A0A1D9DYC2_9MICO</name>
<evidence type="ECO:0000313" key="13">
    <source>
        <dbReference type="Proteomes" id="UP000243784"/>
    </source>
</evidence>
<dbReference type="Gene3D" id="3.20.20.80">
    <property type="entry name" value="Glycosidases"/>
    <property type="match status" value="1"/>
</dbReference>
<proteinExistence type="inferred from homology"/>
<dbReference type="InterPro" id="IPR017853">
    <property type="entry name" value="GH"/>
</dbReference>
<sequence length="637" mass="72035">MPKLNPSALYYGGDYNPEQWSRHVWQEDIRLMKQAKVNLVSLGIFSWTNIEVAEGVYQFDWLDDIINLLHENDIKVDLATATASPPAWLTKAHPEMLPIDANGVVRSHGGRQNYCTSSPIYRERAAALVAKLAERYGNHPAVEMWHVNNEFGCHNPLCFCDTTAAAWQGWLQNKYGNLEALNEAWATNFWSQRYHNWNEIIPPRRTPDGTFPNPSMVLDFHRFSSDELLDIYKLERDTIRKYDSVHPITTNFMSMRGSIFVDYWKWAKEVDFVSTDIYLIAADPNRDIEFAYACDLTRGFADGQPWLLMEHSTSAVNWQEHNLPKEQGEMLANSIGSVARGSEGAMYFQWRQSKGGSEKFHSAMVPHAGENTRVYRQVTELGDQLDQLRDLVSTSTEQAKIAIIHDYESLWAMRQYNVPTTQLDYTEISQDWYRALYNMGVRVDFVSAKADRATFKKYDLVLAPTQYLMTDELEANLIDYVKNGGSLVASYFTGISNETDLIRLGGYGGKLVKDFIGVRVEEFAPLPKGSVTTLSNGYQAKLWAEISQANGAEVLATFGEGVAAGSVAIARRNYEKPVWYVASQLTDESLKEFFGSVTKELGIEAEGGNGIEVLRRGKFRFEIGHKPGSHSHQVSIG</sequence>
<evidence type="ECO:0000256" key="2">
    <source>
        <dbReference type="ARBA" id="ARBA00005940"/>
    </source>
</evidence>
<dbReference type="EMBL" id="CP015208">
    <property type="protein sequence ID" value="AOY55818.1"/>
    <property type="molecule type" value="Genomic_DNA"/>
</dbReference>
<dbReference type="GO" id="GO:0004565">
    <property type="term" value="F:beta-galactosidase activity"/>
    <property type="evidence" value="ECO:0007669"/>
    <property type="project" value="UniProtKB-EC"/>
</dbReference>
<evidence type="ECO:0000256" key="5">
    <source>
        <dbReference type="ARBA" id="ARBA00023295"/>
    </source>
</evidence>
<feature type="binding site" evidence="9">
    <location>
        <position position="160"/>
    </location>
    <ligand>
        <name>Zn(2+)</name>
        <dbReference type="ChEBI" id="CHEBI:29105"/>
    </ligand>
</feature>
<dbReference type="GO" id="GO:0009341">
    <property type="term" value="C:beta-galactosidase complex"/>
    <property type="evidence" value="ECO:0007669"/>
    <property type="project" value="InterPro"/>
</dbReference>
<dbReference type="EC" id="3.2.1.23" evidence="3 6"/>
<comment type="similarity">
    <text evidence="2 6">Belongs to the glycosyl hydrolase 42 family.</text>
</comment>
<comment type="catalytic activity">
    <reaction evidence="1 6">
        <text>Hydrolysis of terminal non-reducing beta-D-galactose residues in beta-D-galactosides.</text>
        <dbReference type="EC" id="3.2.1.23"/>
    </reaction>
</comment>
<dbReference type="RefSeq" id="WP_070954330.1">
    <property type="nucleotide sequence ID" value="NZ_CP015208.1"/>
</dbReference>
<protein>
    <recommendedName>
        <fullName evidence="3 6">Beta-galactosidase</fullName>
        <shortName evidence="6">Beta-gal</shortName>
        <ecNumber evidence="3 6">3.2.1.23</ecNumber>
    </recommendedName>
</protein>
<organism evidence="12 13">
    <name type="scientific">Candidatus Rhodoluna planktonica</name>
    <dbReference type="NCBI Taxonomy" id="535712"/>
    <lineage>
        <taxon>Bacteria</taxon>
        <taxon>Bacillati</taxon>
        <taxon>Actinomycetota</taxon>
        <taxon>Actinomycetes</taxon>
        <taxon>Micrococcales</taxon>
        <taxon>Microbacteriaceae</taxon>
        <taxon>Luna cluster</taxon>
        <taxon>Luna-1 subcluster</taxon>
        <taxon>Rhodoluna</taxon>
    </lineage>
</organism>
<feature type="active site" description="Proton donor" evidence="7">
    <location>
        <position position="150"/>
    </location>
</feature>
<dbReference type="SUPFAM" id="SSF51445">
    <property type="entry name" value="(Trans)glycosidases"/>
    <property type="match status" value="1"/>
</dbReference>
<dbReference type="AlphaFoldDB" id="A0A1D9DYC2"/>
<dbReference type="OrthoDB" id="9800974at2"/>
<evidence type="ECO:0000259" key="10">
    <source>
        <dbReference type="Pfam" id="PF02449"/>
    </source>
</evidence>
<feature type="binding site" evidence="9">
    <location>
        <position position="158"/>
    </location>
    <ligand>
        <name>Zn(2+)</name>
        <dbReference type="ChEBI" id="CHEBI:29105"/>
    </ligand>
</feature>
<dbReference type="InterPro" id="IPR003476">
    <property type="entry name" value="Glyco_hydro_42"/>
</dbReference>
<dbReference type="GO" id="GO:0046872">
    <property type="term" value="F:metal ion binding"/>
    <property type="evidence" value="ECO:0007669"/>
    <property type="project" value="UniProtKB-KW"/>
</dbReference>
<dbReference type="Pfam" id="PF02449">
    <property type="entry name" value="Glyco_hydro_42"/>
    <property type="match status" value="1"/>
</dbReference>
<dbReference type="Proteomes" id="UP000243784">
    <property type="component" value="Chromosome"/>
</dbReference>
<evidence type="ECO:0000256" key="8">
    <source>
        <dbReference type="PIRSR" id="PIRSR001084-2"/>
    </source>
</evidence>
<keyword evidence="5 6" id="KW-0326">Glycosidase</keyword>
<dbReference type="PANTHER" id="PTHR36447:SF1">
    <property type="entry name" value="BETA-GALACTOSIDASE GANA"/>
    <property type="match status" value="1"/>
</dbReference>
<feature type="domain" description="Glycoside hydrolase family 42 N-terminal" evidence="10">
    <location>
        <begin position="14"/>
        <end position="388"/>
    </location>
</feature>
<feature type="binding site" evidence="8">
    <location>
        <position position="111"/>
    </location>
    <ligand>
        <name>substrate</name>
    </ligand>
</feature>
<feature type="binding site" evidence="8">
    <location>
        <position position="318"/>
    </location>
    <ligand>
        <name>substrate</name>
    </ligand>
</feature>
<dbReference type="GO" id="GO:0005975">
    <property type="term" value="P:carbohydrate metabolic process"/>
    <property type="evidence" value="ECO:0007669"/>
    <property type="project" value="InterPro"/>
</dbReference>
<keyword evidence="4 6" id="KW-0378">Hydrolase</keyword>
<dbReference type="Pfam" id="PF08532">
    <property type="entry name" value="Glyco_hydro_42M"/>
    <property type="match status" value="1"/>
</dbReference>
<dbReference type="KEGG" id="rpla:A4Z71_02160"/>
<evidence type="ECO:0000256" key="7">
    <source>
        <dbReference type="PIRSR" id="PIRSR001084-1"/>
    </source>
</evidence>
<feature type="domain" description="Beta-galactosidase trimerisation" evidence="11">
    <location>
        <begin position="399"/>
        <end position="603"/>
    </location>
</feature>
<keyword evidence="13" id="KW-1185">Reference proteome</keyword>
<evidence type="ECO:0000256" key="1">
    <source>
        <dbReference type="ARBA" id="ARBA00001412"/>
    </source>
</evidence>
<dbReference type="CDD" id="cd03143">
    <property type="entry name" value="A4_beta-galactosidase_middle_domain"/>
    <property type="match status" value="1"/>
</dbReference>
<reference evidence="12 13" key="1">
    <citation type="journal article" date="2016" name="Biochim. Biophys. Acta">
        <title>Photochemical characterization of actinorhodopsin and its functional existence in the natural host.</title>
        <authorList>
            <person name="Nakamura S."/>
            <person name="Kikukawa T."/>
            <person name="Tamogami J."/>
            <person name="Kamiya M."/>
            <person name="Aizawa T."/>
            <person name="Hahn M.W."/>
            <person name="Ihara K."/>
            <person name="Kamo N."/>
            <person name="Demura M."/>
        </authorList>
    </citation>
    <scope>NUCLEOTIDE SEQUENCE [LARGE SCALE GENOMIC DNA]</scope>
    <source>
        <strain evidence="12 13">MWH-Dar1</strain>
    </source>
</reference>
<evidence type="ECO:0000313" key="12">
    <source>
        <dbReference type="EMBL" id="AOY55818.1"/>
    </source>
</evidence>
<evidence type="ECO:0000256" key="6">
    <source>
        <dbReference type="PIRNR" id="PIRNR001084"/>
    </source>
</evidence>
<evidence type="ECO:0000259" key="11">
    <source>
        <dbReference type="Pfam" id="PF08532"/>
    </source>
</evidence>
<feature type="binding site" evidence="8">
    <location>
        <position position="149"/>
    </location>
    <ligand>
        <name>substrate</name>
    </ligand>
</feature>
<gene>
    <name evidence="12" type="ORF">A4Z71_02160</name>
</gene>
<dbReference type="SUPFAM" id="SSF52317">
    <property type="entry name" value="Class I glutamine amidotransferase-like"/>
    <property type="match status" value="1"/>
</dbReference>
<dbReference type="PIRSF" id="PIRSF001084">
    <property type="entry name" value="B-galactosidase"/>
    <property type="match status" value="1"/>
</dbReference>
<dbReference type="Gene3D" id="3.40.50.880">
    <property type="match status" value="1"/>
</dbReference>